<dbReference type="EMBL" id="JAPNNL010000052">
    <property type="protein sequence ID" value="MDA0634836.1"/>
    <property type="molecule type" value="Genomic_DNA"/>
</dbReference>
<comment type="subcellular location">
    <subcellularLocation>
        <location evidence="1">Cell membrane</location>
        <topology evidence="1">Multi-pass membrane protein</topology>
    </subcellularLocation>
</comment>
<dbReference type="PROSITE" id="PS00154">
    <property type="entry name" value="ATPASE_E1_E2"/>
    <property type="match status" value="1"/>
</dbReference>
<keyword evidence="2 6" id="KW-0812">Transmembrane</keyword>
<dbReference type="InterPro" id="IPR036412">
    <property type="entry name" value="HAD-like_sf"/>
</dbReference>
<dbReference type="SUPFAM" id="SSF56784">
    <property type="entry name" value="HAD-like"/>
    <property type="match status" value="1"/>
</dbReference>
<feature type="transmembrane region" description="Helical" evidence="6">
    <location>
        <begin position="755"/>
        <end position="776"/>
    </location>
</feature>
<reference evidence="8" key="1">
    <citation type="submission" date="2022-11" db="EMBL/GenBank/DDBJ databases">
        <title>Nonomuraea corallina sp. nov., a new species of the genus Nonomuraea isolated from sea side sediment in Thai sea.</title>
        <authorList>
            <person name="Ngamcharungchit C."/>
            <person name="Matsumoto A."/>
            <person name="Suriyachadkun C."/>
            <person name="Panbangred W."/>
            <person name="Inahashi Y."/>
            <person name="Intra B."/>
        </authorList>
    </citation>
    <scope>NUCLEOTIDE SEQUENCE</scope>
    <source>
        <strain evidence="8">MCN248</strain>
    </source>
</reference>
<dbReference type="Gene3D" id="1.20.1110.10">
    <property type="entry name" value="Calcium-transporting ATPase, transmembrane domain"/>
    <property type="match status" value="1"/>
</dbReference>
<dbReference type="SFLD" id="SFLDF00027">
    <property type="entry name" value="p-type_atpase"/>
    <property type="match status" value="1"/>
</dbReference>
<dbReference type="NCBIfam" id="TIGR01494">
    <property type="entry name" value="ATPase_P-type"/>
    <property type="match status" value="2"/>
</dbReference>
<evidence type="ECO:0000259" key="7">
    <source>
        <dbReference type="Pfam" id="PF00122"/>
    </source>
</evidence>
<dbReference type="Gene3D" id="2.70.150.10">
    <property type="entry name" value="Calcium-transporting ATPase, cytoplasmic transduction domain A"/>
    <property type="match status" value="1"/>
</dbReference>
<protein>
    <submittedName>
        <fullName evidence="8">HAD-IC family P-type ATPase</fullName>
    </submittedName>
</protein>
<dbReference type="SUPFAM" id="SSF81660">
    <property type="entry name" value="Metal cation-transporting ATPase, ATP-binding domain N"/>
    <property type="match status" value="1"/>
</dbReference>
<dbReference type="SUPFAM" id="SSF81653">
    <property type="entry name" value="Calcium ATPase, transduction domain A"/>
    <property type="match status" value="1"/>
</dbReference>
<feature type="transmembrane region" description="Helical" evidence="6">
    <location>
        <begin position="608"/>
        <end position="627"/>
    </location>
</feature>
<feature type="transmembrane region" description="Helical" evidence="6">
    <location>
        <begin position="210"/>
        <end position="230"/>
    </location>
</feature>
<dbReference type="InterPro" id="IPR023298">
    <property type="entry name" value="ATPase_P-typ_TM_dom_sf"/>
</dbReference>
<dbReference type="Pfam" id="PF00122">
    <property type="entry name" value="E1-E2_ATPase"/>
    <property type="match status" value="1"/>
</dbReference>
<evidence type="ECO:0000256" key="2">
    <source>
        <dbReference type="ARBA" id="ARBA00022692"/>
    </source>
</evidence>
<keyword evidence="3" id="KW-1278">Translocase</keyword>
<dbReference type="InterPro" id="IPR008250">
    <property type="entry name" value="ATPase_P-typ_transduc_dom_A_sf"/>
</dbReference>
<dbReference type="InterPro" id="IPR044492">
    <property type="entry name" value="P_typ_ATPase_HD_dom"/>
</dbReference>
<dbReference type="InterPro" id="IPR023299">
    <property type="entry name" value="ATPase_P-typ_cyto_dom_N"/>
</dbReference>
<dbReference type="Gene3D" id="3.40.50.1000">
    <property type="entry name" value="HAD superfamily/HAD-like"/>
    <property type="match status" value="1"/>
</dbReference>
<feature type="transmembrane region" description="Helical" evidence="6">
    <location>
        <begin position="664"/>
        <end position="684"/>
    </location>
</feature>
<name>A0ABT4SCA1_9ACTN</name>
<feature type="transmembrane region" description="Helical" evidence="6">
    <location>
        <begin position="236"/>
        <end position="268"/>
    </location>
</feature>
<dbReference type="PANTHER" id="PTHR42861">
    <property type="entry name" value="CALCIUM-TRANSPORTING ATPASE"/>
    <property type="match status" value="1"/>
</dbReference>
<evidence type="ECO:0000256" key="3">
    <source>
        <dbReference type="ARBA" id="ARBA00022967"/>
    </source>
</evidence>
<comment type="caution">
    <text evidence="8">The sequence shown here is derived from an EMBL/GenBank/DDBJ whole genome shotgun (WGS) entry which is preliminary data.</text>
</comment>
<feature type="transmembrane region" description="Helical" evidence="6">
    <location>
        <begin position="63"/>
        <end position="81"/>
    </location>
</feature>
<dbReference type="SFLD" id="SFLDS00003">
    <property type="entry name" value="Haloacid_Dehalogenase"/>
    <property type="match status" value="1"/>
</dbReference>
<organism evidence="8 9">
    <name type="scientific">Nonomuraea corallina</name>
    <dbReference type="NCBI Taxonomy" id="2989783"/>
    <lineage>
        <taxon>Bacteria</taxon>
        <taxon>Bacillati</taxon>
        <taxon>Actinomycetota</taxon>
        <taxon>Actinomycetes</taxon>
        <taxon>Streptosporangiales</taxon>
        <taxon>Streptosporangiaceae</taxon>
        <taxon>Nonomuraea</taxon>
    </lineage>
</organism>
<dbReference type="InterPro" id="IPR059000">
    <property type="entry name" value="ATPase_P-type_domA"/>
</dbReference>
<dbReference type="RefSeq" id="WP_270155664.1">
    <property type="nucleotide sequence ID" value="NZ_JAPNNL010000052.1"/>
</dbReference>
<feature type="transmembrane region" description="Helical" evidence="6">
    <location>
        <begin position="633"/>
        <end position="652"/>
    </location>
</feature>
<dbReference type="Proteomes" id="UP001144036">
    <property type="component" value="Unassembled WGS sequence"/>
</dbReference>
<dbReference type="Pfam" id="PF00702">
    <property type="entry name" value="Hydrolase"/>
    <property type="match status" value="1"/>
</dbReference>
<evidence type="ECO:0000313" key="9">
    <source>
        <dbReference type="Proteomes" id="UP001144036"/>
    </source>
</evidence>
<dbReference type="Gene3D" id="3.40.1110.10">
    <property type="entry name" value="Calcium-transporting ATPase, cytoplasmic domain N"/>
    <property type="match status" value="1"/>
</dbReference>
<feature type="transmembrane region" description="Helical" evidence="6">
    <location>
        <begin position="35"/>
        <end position="57"/>
    </location>
</feature>
<dbReference type="SFLD" id="SFLDG00002">
    <property type="entry name" value="C1.7:_P-type_atpase_like"/>
    <property type="match status" value="1"/>
</dbReference>
<dbReference type="InterPro" id="IPR001757">
    <property type="entry name" value="P_typ_ATPase"/>
</dbReference>
<evidence type="ECO:0000256" key="5">
    <source>
        <dbReference type="ARBA" id="ARBA00023136"/>
    </source>
</evidence>
<dbReference type="InterPro" id="IPR023214">
    <property type="entry name" value="HAD_sf"/>
</dbReference>
<evidence type="ECO:0000256" key="1">
    <source>
        <dbReference type="ARBA" id="ARBA00004651"/>
    </source>
</evidence>
<dbReference type="InterPro" id="IPR018303">
    <property type="entry name" value="ATPase_P-typ_P_site"/>
</dbReference>
<sequence length="780" mass="81888">MDGVMSLDGLTSGEAARARPNVVPRRTSRSLGAIVRANVLTLFNLVIGVLWALILIFGEWQDGVFGLIMVANVLIGVIQELRAKRALDRLAVVGESPVTVRRDGAERRLPPHQVVLGDLVALGPGDALPVDGEVVAADGLEVDESLLTGESDPVRKEPGDPVLSGSFAVAGTGLFRATAVGVDAYAARLAEEASRFHLAPSELRDGVARFIRYITWLVIPIGALLTYSQLNNSADFATAITGAVAGIVTMIPEGLVLTTSIAFAVGVVRLARHRCLVQELPAVEGLARVDVLCLDKTGTLTAGGMTVDRVLPLREGRPVADALASLTAADSHPNATARAIADHFPAPGWRPLATVPFSSDRKWSGADFGPHGVWLLGAPDVLLDPSAPECAQAADLSATGVRVLVLCRTDRLPDPDVPADARTGMRAGWPGLIGDVEPVALVTLDQRVRPDARETLAYFARQNVALKIISGDDPRSVSAIAAALGVPGADRAVDARTLPEDEEALGRALDAATVFGRVSPRQKRLFVTALRGRGHTVAMTGDGVNDVLALKEADLGIAMGDGSPATKAVAQVVLLDNRFAALPHVVNEGRRVLANIERVAGLFLTKTFYAIVLSLATGVAGMMFPFTPRHSTLVNAVTIGLPALFLALAPTLERARPGFVPRVLRLAVPAGVISACAVLLAFLAADGGTLEESRTAAVLALFLTTWWVLVLVARPLNRWRVTLVAAMAGLFALALATPYVRRLFELTLGDPRDGLIAIGIALVASAVISAGVKVAGTLRA</sequence>
<evidence type="ECO:0000256" key="6">
    <source>
        <dbReference type="SAM" id="Phobius"/>
    </source>
</evidence>
<evidence type="ECO:0000256" key="4">
    <source>
        <dbReference type="ARBA" id="ARBA00022989"/>
    </source>
</evidence>
<keyword evidence="4 6" id="KW-1133">Transmembrane helix</keyword>
<feature type="domain" description="P-type ATPase A" evidence="7">
    <location>
        <begin position="96"/>
        <end position="192"/>
    </location>
</feature>
<gene>
    <name evidence="8" type="ORF">OUY22_15540</name>
</gene>
<dbReference type="PRINTS" id="PR00119">
    <property type="entry name" value="CATATPASE"/>
</dbReference>
<keyword evidence="9" id="KW-1185">Reference proteome</keyword>
<accession>A0ABT4SCA1</accession>
<feature type="transmembrane region" description="Helical" evidence="6">
    <location>
        <begin position="721"/>
        <end position="740"/>
    </location>
</feature>
<proteinExistence type="predicted"/>
<evidence type="ECO:0000313" key="8">
    <source>
        <dbReference type="EMBL" id="MDA0634836.1"/>
    </source>
</evidence>
<feature type="transmembrane region" description="Helical" evidence="6">
    <location>
        <begin position="696"/>
        <end position="714"/>
    </location>
</feature>
<dbReference type="SUPFAM" id="SSF81665">
    <property type="entry name" value="Calcium ATPase, transmembrane domain M"/>
    <property type="match status" value="1"/>
</dbReference>
<keyword evidence="5 6" id="KW-0472">Membrane</keyword>